<protein>
    <submittedName>
        <fullName evidence="2">Uncharacterized protein</fullName>
    </submittedName>
</protein>
<evidence type="ECO:0000313" key="3">
    <source>
        <dbReference type="Proteomes" id="UP001190466"/>
    </source>
</evidence>
<organism evidence="2 3">
    <name type="scientific">[Mycobacterium] wendilense</name>
    <dbReference type="NCBI Taxonomy" id="3064284"/>
    <lineage>
        <taxon>Bacteria</taxon>
        <taxon>Bacillati</taxon>
        <taxon>Actinomycetota</taxon>
        <taxon>Actinomycetes</taxon>
        <taxon>Mycobacteriales</taxon>
        <taxon>Mycobacteriaceae</taxon>
        <taxon>Mycolicibacter</taxon>
    </lineage>
</organism>
<keyword evidence="1" id="KW-1133">Transmembrane helix</keyword>
<gene>
    <name evidence="2" type="ORF">MU0050_001243</name>
</gene>
<proteinExistence type="predicted"/>
<accession>A0ABM9MB52</accession>
<dbReference type="EMBL" id="OY726395">
    <property type="protein sequence ID" value="CAJ1580842.1"/>
    <property type="molecule type" value="Genomic_DNA"/>
</dbReference>
<dbReference type="Proteomes" id="UP001190466">
    <property type="component" value="Chromosome"/>
</dbReference>
<reference evidence="2 3" key="1">
    <citation type="submission" date="2023-08" db="EMBL/GenBank/DDBJ databases">
        <authorList>
            <person name="Folkvardsen B D."/>
            <person name="Norman A."/>
        </authorList>
    </citation>
    <scope>NUCLEOTIDE SEQUENCE [LARGE SCALE GENOMIC DNA]</scope>
    <source>
        <strain evidence="2 3">Mu0050</strain>
    </source>
</reference>
<name>A0ABM9MB52_9MYCO</name>
<feature type="transmembrane region" description="Helical" evidence="1">
    <location>
        <begin position="54"/>
        <end position="77"/>
    </location>
</feature>
<sequence length="161" mass="15669">MAACSATVAVAAHGAAGGRPPSGAGLMLLLATAATVGAISAAHRTATAPRLRLLGFLGLGQFFGHVALSVGGAHAHADAAVPTAPMLTAHVLATVLCAALILLSEQLCRVLDSVLRHAGTAAVAALDRGGLGSPSYRFALTAEVLASGTGNRGPPAVPLAA</sequence>
<feature type="transmembrane region" description="Helical" evidence="1">
    <location>
        <begin position="24"/>
        <end position="42"/>
    </location>
</feature>
<dbReference type="RefSeq" id="WP_316515241.1">
    <property type="nucleotide sequence ID" value="NZ_OY726395.1"/>
</dbReference>
<feature type="transmembrane region" description="Helical" evidence="1">
    <location>
        <begin position="83"/>
        <end position="103"/>
    </location>
</feature>
<keyword evidence="1" id="KW-0472">Membrane</keyword>
<evidence type="ECO:0000256" key="1">
    <source>
        <dbReference type="SAM" id="Phobius"/>
    </source>
</evidence>
<keyword evidence="1" id="KW-0812">Transmembrane</keyword>
<evidence type="ECO:0000313" key="2">
    <source>
        <dbReference type="EMBL" id="CAJ1580842.1"/>
    </source>
</evidence>
<keyword evidence="3" id="KW-1185">Reference proteome</keyword>